<gene>
    <name evidence="2" type="ORF">GCM10010307_58210</name>
</gene>
<evidence type="ECO:0000313" key="2">
    <source>
        <dbReference type="EMBL" id="GAA2649459.1"/>
    </source>
</evidence>
<feature type="compositionally biased region" description="Basic and acidic residues" evidence="1">
    <location>
        <begin position="239"/>
        <end position="254"/>
    </location>
</feature>
<feature type="compositionally biased region" description="Basic and acidic residues" evidence="1">
    <location>
        <begin position="270"/>
        <end position="286"/>
    </location>
</feature>
<feature type="compositionally biased region" description="Basic and acidic residues" evidence="1">
    <location>
        <begin position="164"/>
        <end position="175"/>
    </location>
</feature>
<feature type="compositionally biased region" description="Basic and acidic residues" evidence="1">
    <location>
        <begin position="358"/>
        <end position="377"/>
    </location>
</feature>
<name>A0ABN3RD07_9ACTN</name>
<comment type="caution">
    <text evidence="2">The sequence shown here is derived from an EMBL/GenBank/DDBJ whole genome shotgun (WGS) entry which is preliminary data.</text>
</comment>
<evidence type="ECO:0000313" key="3">
    <source>
        <dbReference type="Proteomes" id="UP001500151"/>
    </source>
</evidence>
<evidence type="ECO:0008006" key="4">
    <source>
        <dbReference type="Google" id="ProtNLM"/>
    </source>
</evidence>
<reference evidence="2 3" key="1">
    <citation type="journal article" date="2019" name="Int. J. Syst. Evol. Microbiol.">
        <title>The Global Catalogue of Microorganisms (GCM) 10K type strain sequencing project: providing services to taxonomists for standard genome sequencing and annotation.</title>
        <authorList>
            <consortium name="The Broad Institute Genomics Platform"/>
            <consortium name="The Broad Institute Genome Sequencing Center for Infectious Disease"/>
            <person name="Wu L."/>
            <person name="Ma J."/>
        </authorList>
    </citation>
    <scope>NUCLEOTIDE SEQUENCE [LARGE SCALE GENOMIC DNA]</scope>
    <source>
        <strain evidence="2 3">JCM 4524</strain>
    </source>
</reference>
<organism evidence="2 3">
    <name type="scientific">Streptomyces vastus</name>
    <dbReference type="NCBI Taxonomy" id="285451"/>
    <lineage>
        <taxon>Bacteria</taxon>
        <taxon>Bacillati</taxon>
        <taxon>Actinomycetota</taxon>
        <taxon>Actinomycetes</taxon>
        <taxon>Kitasatosporales</taxon>
        <taxon>Streptomycetaceae</taxon>
        <taxon>Streptomyces</taxon>
    </lineage>
</organism>
<feature type="region of interest" description="Disordered" evidence="1">
    <location>
        <begin position="1"/>
        <end position="25"/>
    </location>
</feature>
<dbReference type="EMBL" id="BAAASJ010000079">
    <property type="protein sequence ID" value="GAA2649459.1"/>
    <property type="molecule type" value="Genomic_DNA"/>
</dbReference>
<evidence type="ECO:0000256" key="1">
    <source>
        <dbReference type="SAM" id="MobiDB-lite"/>
    </source>
</evidence>
<accession>A0ABN3RD07</accession>
<keyword evidence="3" id="KW-1185">Reference proteome</keyword>
<protein>
    <recommendedName>
        <fullName evidence="4">DUF2382 domain-containing protein</fullName>
    </recommendedName>
</protein>
<feature type="compositionally biased region" description="Low complexity" evidence="1">
    <location>
        <begin position="217"/>
        <end position="226"/>
    </location>
</feature>
<sequence>MTTPSFHPTHVVPRDGMPAWEAPDPARPTVPLDALLPVRLVDRRGDWGHIVCANGWSAWVDGRLLIAVPQEPPAAAHPLARTADPRPLLTRAEQALGRYRQAVEDLTEGRLDGESFRARTQGLRVGVVVDGESVWLYEAEHERWVYCDGTHLTTYATPEPPAADGREPPTPEPPERPAPGAPEPTRVVDAHGVPWAGPPQGVGDAGAVSERDSSRVAADAGGAAAAEPTRIVGAPELTRGARDAGARSEPEPTRRVQNAGASGAEPARIVGEREPTPVVEDREPTRVVRGAGAAAEPERTRVVEDTGAAAEAEPTRVVEDTGAAAEAEPTRVVDDNIDGAAGPEPTRVVEALEPTQVARDREETRIVGEREAPREVEDPSDPESTQAVGETRHAPTRIVKTSDGDP</sequence>
<dbReference type="RefSeq" id="WP_344393973.1">
    <property type="nucleotide sequence ID" value="NZ_BAAASJ010000079.1"/>
</dbReference>
<dbReference type="Proteomes" id="UP001500151">
    <property type="component" value="Unassembled WGS sequence"/>
</dbReference>
<feature type="region of interest" description="Disordered" evidence="1">
    <location>
        <begin position="155"/>
        <end position="406"/>
    </location>
</feature>
<proteinExistence type="predicted"/>